<dbReference type="PANTHER" id="PTHR31371">
    <property type="entry name" value="BNAC09G50660D PROTEIN"/>
    <property type="match status" value="1"/>
</dbReference>
<proteinExistence type="predicted"/>
<keyword evidence="3" id="KW-1185">Reference proteome</keyword>
<dbReference type="OrthoDB" id="2018987at2759"/>
<sequence length="212" mass="24576">MMLGRSNTIGDCLNNRSMDGIGELGIYQICGTGGKTVKENWFGNIWRSSRKGRTLDPQKLVIGILAFEVSRLMSKVVNIWQYLGDQQIVKLREEIVNSIGIQKLVSRDKDYLMDLVLAEIFENLLSVSKSVAILGKKCEDPLYHNLERVFDDLGEIDPKWIWWQYRLKKMERKVKKMEKFVASTEQLYQELEILVELEQNPRQMRAGADMTK</sequence>
<dbReference type="Gramene" id="OE9A063840T1">
    <property type="protein sequence ID" value="OE9A063840C1"/>
    <property type="gene ID" value="OE9A063840"/>
</dbReference>
<evidence type="ECO:0000313" key="2">
    <source>
        <dbReference type="EMBL" id="CAA2983756.1"/>
    </source>
</evidence>
<dbReference type="EMBL" id="CACTIH010003742">
    <property type="protein sequence ID" value="CAA2983756.1"/>
    <property type="molecule type" value="Genomic_DNA"/>
</dbReference>
<evidence type="ECO:0000313" key="3">
    <source>
        <dbReference type="Proteomes" id="UP000594638"/>
    </source>
</evidence>
<accession>A0A8S0RWL3</accession>
<dbReference type="InterPro" id="IPR021864">
    <property type="entry name" value="DUF3475"/>
</dbReference>
<evidence type="ECO:0000259" key="1">
    <source>
        <dbReference type="Pfam" id="PF11961"/>
    </source>
</evidence>
<reference evidence="2 3" key="1">
    <citation type="submission" date="2019-12" db="EMBL/GenBank/DDBJ databases">
        <authorList>
            <person name="Alioto T."/>
            <person name="Alioto T."/>
            <person name="Gomez Garrido J."/>
        </authorList>
    </citation>
    <scope>NUCLEOTIDE SEQUENCE [LARGE SCALE GENOMIC DNA]</scope>
</reference>
<dbReference type="Proteomes" id="UP000594638">
    <property type="component" value="Unassembled WGS sequence"/>
</dbReference>
<dbReference type="AlphaFoldDB" id="A0A8S0RWL3"/>
<comment type="caution">
    <text evidence="2">The sequence shown here is derived from an EMBL/GenBank/DDBJ whole genome shotgun (WGS) entry which is preliminary data.</text>
</comment>
<name>A0A8S0RWL3_OLEEU</name>
<protein>
    <recommendedName>
        <fullName evidence="1">DUF3475 domain-containing protein</fullName>
    </recommendedName>
</protein>
<dbReference type="GO" id="GO:0045927">
    <property type="term" value="P:positive regulation of growth"/>
    <property type="evidence" value="ECO:0007669"/>
    <property type="project" value="InterPro"/>
</dbReference>
<feature type="domain" description="DUF3475" evidence="1">
    <location>
        <begin position="64"/>
        <end position="120"/>
    </location>
</feature>
<dbReference type="PANTHER" id="PTHR31371:SF4">
    <property type="entry name" value="DUF668 DOMAIN-CONTAINING PROTEIN"/>
    <property type="match status" value="1"/>
</dbReference>
<organism evidence="2 3">
    <name type="scientific">Olea europaea subsp. europaea</name>
    <dbReference type="NCBI Taxonomy" id="158383"/>
    <lineage>
        <taxon>Eukaryota</taxon>
        <taxon>Viridiplantae</taxon>
        <taxon>Streptophyta</taxon>
        <taxon>Embryophyta</taxon>
        <taxon>Tracheophyta</taxon>
        <taxon>Spermatophyta</taxon>
        <taxon>Magnoliopsida</taxon>
        <taxon>eudicotyledons</taxon>
        <taxon>Gunneridae</taxon>
        <taxon>Pentapetalae</taxon>
        <taxon>asterids</taxon>
        <taxon>lamiids</taxon>
        <taxon>Lamiales</taxon>
        <taxon>Oleaceae</taxon>
        <taxon>Oleeae</taxon>
        <taxon>Olea</taxon>
    </lineage>
</organism>
<dbReference type="Pfam" id="PF11961">
    <property type="entry name" value="DUF3475"/>
    <property type="match status" value="1"/>
</dbReference>
<gene>
    <name evidence="2" type="ORF">OLEA9_A063840</name>
</gene>